<organism evidence="2 3">
    <name type="scientific">Pantoea stewartii subsp. stewartii DC283</name>
    <dbReference type="NCBI Taxonomy" id="660596"/>
    <lineage>
        <taxon>Bacteria</taxon>
        <taxon>Pseudomonadati</taxon>
        <taxon>Pseudomonadota</taxon>
        <taxon>Gammaproteobacteria</taxon>
        <taxon>Enterobacterales</taxon>
        <taxon>Erwiniaceae</taxon>
        <taxon>Pantoea</taxon>
    </lineage>
</organism>
<dbReference type="Proteomes" id="UP000192380">
    <property type="component" value="Chromosome"/>
</dbReference>
<dbReference type="Proteomes" id="UP000005050">
    <property type="component" value="Unassembled WGS sequence"/>
</dbReference>
<sequence length="164" mass="18998">MKVQVKRGFVEVNNNFYFSPKLCCLEGVYVEVSVWRDDEIDVYVDGKFYCEAAYYVGRSAVSPMKPADKDRLEREMRTGACQSSHYPMTDELPLPPENFRCRSAVGDETALQREIRRTRRLYRQLQRNTGANKEKFDVRPALVNIREGLDALINYLDVEARGES</sequence>
<reference evidence="2" key="2">
    <citation type="submission" date="2012-01" db="EMBL/GenBank/DDBJ databases">
        <authorList>
            <person name="Biehl B.S."/>
            <person name="Ding Y."/>
            <person name="Dugan-Rocha S.P."/>
            <person name="Gibbs R.A."/>
            <person name="Glasner J.D."/>
            <person name="Kovar C."/>
            <person name="Muzny D.M."/>
            <person name="Neeno-Eckwall E.C."/>
            <person name="Perna N.T."/>
            <person name="Qin X."/>
            <person name="von Bodman S.B."/>
            <person name="Weinstock G.M."/>
        </authorList>
    </citation>
    <scope>NUCLEOTIDE SEQUENCE</scope>
    <source>
        <strain evidence="2">DC283</strain>
    </source>
</reference>
<evidence type="ECO:0000313" key="4">
    <source>
        <dbReference type="Proteomes" id="UP000192380"/>
    </source>
</evidence>
<dbReference type="RefSeq" id="WP_006118093.1">
    <property type="nucleotide sequence ID" value="NZ_AHIE01000002.1"/>
</dbReference>
<accession>H3R9P8</accession>
<keyword evidence="4" id="KW-1185">Reference proteome</keyword>
<proteinExistence type="predicted"/>
<reference evidence="2 3" key="1">
    <citation type="journal article" date="2012" name="Mol. Microbiol.">
        <title>The genetic and structural basis of two distinct terminal side branch residues in stewartan and amylovoran exopolysaccharides and their potential role in host adaptation.</title>
        <authorList>
            <person name="Wang X."/>
            <person name="Yang F."/>
            <person name="von Bodman S.B."/>
        </authorList>
    </citation>
    <scope>NUCLEOTIDE SEQUENCE [LARGE SCALE GENOMIC DNA]</scope>
    <source>
        <strain evidence="2 3">DC283</strain>
    </source>
</reference>
<dbReference type="STRING" id="660596.DSJ_19915"/>
<dbReference type="EMBL" id="CP017581">
    <property type="protein sequence ID" value="ARF51358.1"/>
    <property type="molecule type" value="Genomic_DNA"/>
</dbReference>
<evidence type="ECO:0000313" key="2">
    <source>
        <dbReference type="EMBL" id="EHU01911.1"/>
    </source>
</evidence>
<gene>
    <name evidence="2" type="ORF">CKS_0379</name>
    <name evidence="1" type="ORF">DSJ_19915</name>
</gene>
<dbReference type="OrthoDB" id="10003095at2"/>
<name>H3R9P8_PANSE</name>
<dbReference type="KEGG" id="pstw:DSJ_19915"/>
<protein>
    <submittedName>
        <fullName evidence="2">Uncharacterized protein</fullName>
    </submittedName>
</protein>
<evidence type="ECO:0000313" key="1">
    <source>
        <dbReference type="EMBL" id="ARF51358.1"/>
    </source>
</evidence>
<dbReference type="AlphaFoldDB" id="H3R9P8"/>
<reference evidence="1 4" key="3">
    <citation type="submission" date="2016-10" db="EMBL/GenBank/DDBJ databases">
        <title>Complete Genome Assembly of Pantoea stewartii subsp. stewartii DC283, a Corn Pathogen.</title>
        <authorList>
            <person name="Duong D.A."/>
            <person name="Stevens A.M."/>
            <person name="Jensen R.V."/>
        </authorList>
    </citation>
    <scope>NUCLEOTIDE SEQUENCE [LARGE SCALE GENOMIC DNA]</scope>
    <source>
        <strain evidence="1 4">DC283</strain>
    </source>
</reference>
<dbReference type="EMBL" id="AHIE01000002">
    <property type="protein sequence ID" value="EHU01911.1"/>
    <property type="molecule type" value="Genomic_DNA"/>
</dbReference>
<evidence type="ECO:0000313" key="3">
    <source>
        <dbReference type="Proteomes" id="UP000005050"/>
    </source>
</evidence>